<geneLocation type="plasmid" evidence="1 2">
    <name>pCLG1</name>
</geneLocation>
<dbReference type="RefSeq" id="WP_012669489.1">
    <property type="nucleotide sequence ID" value="NC_012946.1"/>
</dbReference>
<protein>
    <submittedName>
        <fullName evidence="1">Uncharacterized protein</fullName>
    </submittedName>
</protein>
<accession>A0A9N7AT39</accession>
<sequence>MKKELTLQQMLDELADNTGVIYARIDEPVEKEIGYFWLNNDGVLMYSGTLERALHKKGNEYRFYATNDKYIKATKAIYPVSFSEAADKLLYEGKTIYCMLPSNLTGSPITKEFTPLNTDIPLDCFKTDVKWYVE</sequence>
<proteinExistence type="predicted"/>
<name>A0A9N7AT39_CLOBO</name>
<keyword evidence="1" id="KW-0614">Plasmid</keyword>
<dbReference type="AlphaFoldDB" id="A0A9N7AT39"/>
<dbReference type="GeneID" id="66320156"/>
<dbReference type="Proteomes" id="UP000006160">
    <property type="component" value="Plasmid pCLG1"/>
</dbReference>
<evidence type="ECO:0000313" key="1">
    <source>
        <dbReference type="EMBL" id="ACT33603.1"/>
    </source>
</evidence>
<gene>
    <name evidence="1" type="ORF">CLG_0120</name>
</gene>
<dbReference type="EMBL" id="CP001659">
    <property type="protein sequence ID" value="ACT33603.1"/>
    <property type="molecule type" value="Genomic_DNA"/>
</dbReference>
<reference evidence="1 2" key="1">
    <citation type="submission" date="2009-06" db="EMBL/GenBank/DDBJ databases">
        <authorList>
            <person name="Shrivastava S."/>
            <person name="Brinkac L.B."/>
            <person name="Brown J.L."/>
            <person name="Bruce D.B."/>
            <person name="Detter C."/>
            <person name="Green L.D."/>
            <person name="Munk C.A."/>
            <person name="Rogers Y.C."/>
            <person name="Tapia R."/>
            <person name="Saunders E.S."/>
            <person name="Sims D.R."/>
            <person name="Smith L.A."/>
            <person name="Smith T.J."/>
            <person name="Sutton G."/>
            <person name="Brettin T."/>
        </authorList>
    </citation>
    <scope>NUCLEOTIDE SEQUENCE [LARGE SCALE GENOMIC DNA]</scope>
    <source>
        <strain evidence="2">D str. 1873</strain>
        <plasmid evidence="1 2">pCLG1</plasmid>
    </source>
</reference>
<organism evidence="1 2">
    <name type="scientific">Clostridium botulinum D str. 1873</name>
    <dbReference type="NCBI Taxonomy" id="592027"/>
    <lineage>
        <taxon>Bacteria</taxon>
        <taxon>Bacillati</taxon>
        <taxon>Bacillota</taxon>
        <taxon>Clostridia</taxon>
        <taxon>Eubacteriales</taxon>
        <taxon>Clostridiaceae</taxon>
        <taxon>Clostridium</taxon>
    </lineage>
</organism>
<evidence type="ECO:0000313" key="2">
    <source>
        <dbReference type="Proteomes" id="UP000006160"/>
    </source>
</evidence>